<dbReference type="InterPro" id="IPR054221">
    <property type="entry name" value="DUF6941"/>
</dbReference>
<dbReference type="Pfam" id="PF22091">
    <property type="entry name" value="DUF6941"/>
    <property type="match status" value="1"/>
</dbReference>
<reference evidence="1" key="1">
    <citation type="submission" date="2018-05" db="EMBL/GenBank/DDBJ databases">
        <authorList>
            <person name="Lanie J.A."/>
            <person name="Ng W.-L."/>
            <person name="Kazmierczak K.M."/>
            <person name="Andrzejewski T.M."/>
            <person name="Davidsen T.M."/>
            <person name="Wayne K.J."/>
            <person name="Tettelin H."/>
            <person name="Glass J.I."/>
            <person name="Rusch D."/>
            <person name="Podicherti R."/>
            <person name="Tsui H.-C.T."/>
            <person name="Winkler M.E."/>
        </authorList>
    </citation>
    <scope>NUCLEOTIDE SEQUENCE</scope>
</reference>
<proteinExistence type="predicted"/>
<evidence type="ECO:0008006" key="2">
    <source>
        <dbReference type="Google" id="ProtNLM"/>
    </source>
</evidence>
<dbReference type="AlphaFoldDB" id="A0A381P8A0"/>
<gene>
    <name evidence="1" type="ORF">METZ01_LOCUS16015</name>
</gene>
<name>A0A381P8A0_9ZZZZ</name>
<organism evidence="1">
    <name type="scientific">marine metagenome</name>
    <dbReference type="NCBI Taxonomy" id="408172"/>
    <lineage>
        <taxon>unclassified sequences</taxon>
        <taxon>metagenomes</taxon>
        <taxon>ecological metagenomes</taxon>
    </lineage>
</organism>
<dbReference type="EMBL" id="UINC01000909">
    <property type="protein sequence ID" value="SUZ63161.1"/>
    <property type="molecule type" value="Genomic_DNA"/>
</dbReference>
<accession>A0A381P8A0</accession>
<evidence type="ECO:0000313" key="1">
    <source>
        <dbReference type="EMBL" id="SUZ63161.1"/>
    </source>
</evidence>
<sequence length="137" mass="14619">MDVDLALLADAATIDGAGKLNILGIFDRLHTPNFPARHPKMALVLRFSAPLTETGRHEIEITLKDPVGSELMRLDGEMQLGPGPGVTLGSIRVPHVLNMDGLVFPNPGTYTFDVRVDGAHHVSLPLGVHGPETTAEA</sequence>
<protein>
    <recommendedName>
        <fullName evidence="2">Wzt C-terminal domain-containing protein</fullName>
    </recommendedName>
</protein>